<evidence type="ECO:0000313" key="2">
    <source>
        <dbReference type="EMBL" id="PIR70137.1"/>
    </source>
</evidence>
<dbReference type="GO" id="GO:0006974">
    <property type="term" value="P:DNA damage response"/>
    <property type="evidence" value="ECO:0007669"/>
    <property type="project" value="TreeGrafter"/>
</dbReference>
<reference evidence="3" key="1">
    <citation type="submission" date="2017-09" db="EMBL/GenBank/DDBJ databases">
        <title>Depth-based differentiation of microbial function through sediment-hosted aquifers and enrichment of novel symbionts in the deep terrestrial subsurface.</title>
        <authorList>
            <person name="Probst A.J."/>
            <person name="Ladd B."/>
            <person name="Jarett J.K."/>
            <person name="Geller-Mcgrath D.E."/>
            <person name="Sieber C.M.K."/>
            <person name="Emerson J.B."/>
            <person name="Anantharaman K."/>
            <person name="Thomas B.C."/>
            <person name="Malmstrom R."/>
            <person name="Stieglmeier M."/>
            <person name="Klingl A."/>
            <person name="Woyke T."/>
            <person name="Ryan C.M."/>
            <person name="Banfield J.F."/>
        </authorList>
    </citation>
    <scope>NUCLEOTIDE SEQUENCE [LARGE SCALE GENOMIC DNA]</scope>
</reference>
<accession>A0A2H0TF05</accession>
<dbReference type="Pfam" id="PF04402">
    <property type="entry name" value="SIMPL"/>
    <property type="match status" value="1"/>
</dbReference>
<dbReference type="InterPro" id="IPR007497">
    <property type="entry name" value="SIMPL/DUF541"/>
</dbReference>
<keyword evidence="1" id="KW-1133">Transmembrane helix</keyword>
<gene>
    <name evidence="2" type="ORF">COU46_03225</name>
</gene>
<evidence type="ECO:0000256" key="1">
    <source>
        <dbReference type="SAM" id="Phobius"/>
    </source>
</evidence>
<dbReference type="Gene3D" id="3.30.70.2970">
    <property type="entry name" value="Protein of unknown function (DUF541), domain 2"/>
    <property type="match status" value="1"/>
</dbReference>
<dbReference type="AlphaFoldDB" id="A0A2H0TF05"/>
<dbReference type="EMBL" id="PFCN01000035">
    <property type="protein sequence ID" value="PIR70137.1"/>
    <property type="molecule type" value="Genomic_DNA"/>
</dbReference>
<dbReference type="PANTHER" id="PTHR34387:SF1">
    <property type="entry name" value="PERIPLASMIC IMMUNOGENIC PROTEIN"/>
    <property type="match status" value="1"/>
</dbReference>
<dbReference type="Proteomes" id="UP000229383">
    <property type="component" value="Unassembled WGS sequence"/>
</dbReference>
<evidence type="ECO:0008006" key="4">
    <source>
        <dbReference type="Google" id="ProtNLM"/>
    </source>
</evidence>
<evidence type="ECO:0000313" key="3">
    <source>
        <dbReference type="Proteomes" id="UP000229383"/>
    </source>
</evidence>
<dbReference type="Gene3D" id="3.30.110.170">
    <property type="entry name" value="Protein of unknown function (DUF541), domain 1"/>
    <property type="match status" value="1"/>
</dbReference>
<keyword evidence="1" id="KW-0472">Membrane</keyword>
<proteinExistence type="predicted"/>
<organism evidence="2 3">
    <name type="scientific">Candidatus Niyogibacteria bacterium CG10_big_fil_rev_8_21_14_0_10_42_19</name>
    <dbReference type="NCBI Taxonomy" id="1974725"/>
    <lineage>
        <taxon>Bacteria</taxon>
        <taxon>Candidatus Niyogiibacteriota</taxon>
    </lineage>
</organism>
<sequence length="273" mass="29597">MHEKVKNYLGVAIIVSLLIVSFAAVGYVSTYSKSIKPSSFRSFFVSGEGKVVVVPDIAQFTFSVITEGGVDLAKLQVDNTKKVNAAINFVKSNGVEDKDIKTQNYNINPRYQYFTCQRNIPILSPGEIYSGSEPSACPPPEIVGYTISQTVLVKARDFEKAGMILSGVVESGANSVSQLSFTIDDLDEYQNKAREEAIKEAKEKAKMVAKAAGFGLGRLLSITEGWDVPFKNEIYRATTMGMGGEFDTAVSAPAVEPGSEEVVVSVTLTYEID</sequence>
<dbReference type="InterPro" id="IPR052022">
    <property type="entry name" value="26kDa_periplasmic_antigen"/>
</dbReference>
<dbReference type="PANTHER" id="PTHR34387">
    <property type="entry name" value="SLR1258 PROTEIN"/>
    <property type="match status" value="1"/>
</dbReference>
<keyword evidence="1" id="KW-0812">Transmembrane</keyword>
<protein>
    <recommendedName>
        <fullName evidence="4">SIMPL domain-containing protein</fullName>
    </recommendedName>
</protein>
<comment type="caution">
    <text evidence="2">The sequence shown here is derived from an EMBL/GenBank/DDBJ whole genome shotgun (WGS) entry which is preliminary data.</text>
</comment>
<name>A0A2H0TF05_9BACT</name>
<feature type="transmembrane region" description="Helical" evidence="1">
    <location>
        <begin position="7"/>
        <end position="28"/>
    </location>
</feature>